<dbReference type="STRING" id="4829.A0A163JL74"/>
<dbReference type="Gene3D" id="3.30.10.10">
    <property type="entry name" value="Trypsin Inhibitor V, subunit A"/>
    <property type="match status" value="1"/>
</dbReference>
<gene>
    <name evidence="2" type="primary">ABSGL_05809.1 scaffold 7482</name>
</gene>
<feature type="region of interest" description="Disordered" evidence="1">
    <location>
        <begin position="1"/>
        <end position="20"/>
    </location>
</feature>
<evidence type="ECO:0008006" key="4">
    <source>
        <dbReference type="Google" id="ProtNLM"/>
    </source>
</evidence>
<evidence type="ECO:0000313" key="3">
    <source>
        <dbReference type="Proteomes" id="UP000078561"/>
    </source>
</evidence>
<dbReference type="EMBL" id="LT553140">
    <property type="protein sequence ID" value="SAM00134.1"/>
    <property type="molecule type" value="Genomic_DNA"/>
</dbReference>
<dbReference type="OrthoDB" id="10013825at2759"/>
<reference evidence="2" key="1">
    <citation type="submission" date="2016-04" db="EMBL/GenBank/DDBJ databases">
        <authorList>
            <person name="Evans L.H."/>
            <person name="Alamgir A."/>
            <person name="Owens N."/>
            <person name="Weber N.D."/>
            <person name="Virtaneva K."/>
            <person name="Barbian K."/>
            <person name="Babar A."/>
            <person name="Rosenke K."/>
        </authorList>
    </citation>
    <scope>NUCLEOTIDE SEQUENCE [LARGE SCALE GENOMIC DNA]</scope>
    <source>
        <strain evidence="2">CBS 101.48</strain>
    </source>
</reference>
<dbReference type="OMA" id="MSTPFAD"/>
<proteinExistence type="predicted"/>
<dbReference type="Proteomes" id="UP000078561">
    <property type="component" value="Unassembled WGS sequence"/>
</dbReference>
<organism evidence="2">
    <name type="scientific">Absidia glauca</name>
    <name type="common">Pin mould</name>
    <dbReference type="NCBI Taxonomy" id="4829"/>
    <lineage>
        <taxon>Eukaryota</taxon>
        <taxon>Fungi</taxon>
        <taxon>Fungi incertae sedis</taxon>
        <taxon>Mucoromycota</taxon>
        <taxon>Mucoromycotina</taxon>
        <taxon>Mucoromycetes</taxon>
        <taxon>Mucorales</taxon>
        <taxon>Cunninghamellaceae</taxon>
        <taxon>Absidia</taxon>
    </lineage>
</organism>
<accession>A0A163JL74</accession>
<name>A0A163JL74_ABSGL</name>
<dbReference type="InParanoid" id="A0A163JL74"/>
<dbReference type="Pfam" id="PF11720">
    <property type="entry name" value="Inhibitor_I78"/>
    <property type="match status" value="1"/>
</dbReference>
<evidence type="ECO:0000256" key="1">
    <source>
        <dbReference type="SAM" id="MobiDB-lite"/>
    </source>
</evidence>
<dbReference type="PANTHER" id="PTHR39600">
    <property type="entry name" value="PEPTIDASE INHIBITOR I78 FAMILY PROTEIN"/>
    <property type="match status" value="1"/>
</dbReference>
<protein>
    <recommendedName>
        <fullName evidence="4">Peptidase inhibitor I78 family protein</fullName>
    </recommendedName>
</protein>
<dbReference type="InterPro" id="IPR021719">
    <property type="entry name" value="Prot_inh_I78"/>
</dbReference>
<evidence type="ECO:0000313" key="2">
    <source>
        <dbReference type="EMBL" id="SAM00134.1"/>
    </source>
</evidence>
<dbReference type="PANTHER" id="PTHR39600:SF1">
    <property type="entry name" value="PEPTIDASE INHIBITOR I78 FAMILY PROTEIN"/>
    <property type="match status" value="1"/>
</dbReference>
<keyword evidence="3" id="KW-1185">Reference proteome</keyword>
<dbReference type="AlphaFoldDB" id="A0A163JL74"/>
<sequence>MNPIRVGLMQPGKQQQDDCDGWRDKLVGKTIVGDEAVTSLPAGSFVRTKDLPKLHRVLGSNSMMTMDYRPDRLNIHIDDDKKVKGVNYG</sequence>